<reference evidence="2 4" key="2">
    <citation type="journal article" date="2013" name="Nature">
        <title>Insights into bilaterian evolution from three spiralian genomes.</title>
        <authorList>
            <person name="Simakov O."/>
            <person name="Marletaz F."/>
            <person name="Cho S.J."/>
            <person name="Edsinger-Gonzales E."/>
            <person name="Havlak P."/>
            <person name="Hellsten U."/>
            <person name="Kuo D.H."/>
            <person name="Larsson T."/>
            <person name="Lv J."/>
            <person name="Arendt D."/>
            <person name="Savage R."/>
            <person name="Osoegawa K."/>
            <person name="de Jong P."/>
            <person name="Grimwood J."/>
            <person name="Chapman J.A."/>
            <person name="Shapiro H."/>
            <person name="Aerts A."/>
            <person name="Otillar R.P."/>
            <person name="Terry A.Y."/>
            <person name="Boore J.L."/>
            <person name="Grigoriev I.V."/>
            <person name="Lindberg D.R."/>
            <person name="Seaver E.C."/>
            <person name="Weisblat D.A."/>
            <person name="Putnam N.H."/>
            <person name="Rokhsar D.S."/>
        </authorList>
    </citation>
    <scope>NUCLEOTIDE SEQUENCE</scope>
    <source>
        <strain evidence="2 4">I ESC-2004</strain>
    </source>
</reference>
<proteinExistence type="predicted"/>
<keyword evidence="4" id="KW-1185">Reference proteome</keyword>
<evidence type="ECO:0000313" key="4">
    <source>
        <dbReference type="Proteomes" id="UP000014760"/>
    </source>
</evidence>
<evidence type="ECO:0000313" key="2">
    <source>
        <dbReference type="EMBL" id="ELU07860.1"/>
    </source>
</evidence>
<reference evidence="3" key="3">
    <citation type="submission" date="2015-06" db="UniProtKB">
        <authorList>
            <consortium name="EnsemblMetazoa"/>
        </authorList>
    </citation>
    <scope>IDENTIFICATION</scope>
</reference>
<evidence type="ECO:0000313" key="3">
    <source>
        <dbReference type="EnsemblMetazoa" id="CapteP203888"/>
    </source>
</evidence>
<organism evidence="2">
    <name type="scientific">Capitella teleta</name>
    <name type="common">Polychaete worm</name>
    <dbReference type="NCBI Taxonomy" id="283909"/>
    <lineage>
        <taxon>Eukaryota</taxon>
        <taxon>Metazoa</taxon>
        <taxon>Spiralia</taxon>
        <taxon>Lophotrochozoa</taxon>
        <taxon>Annelida</taxon>
        <taxon>Polychaeta</taxon>
        <taxon>Sedentaria</taxon>
        <taxon>Scolecida</taxon>
        <taxon>Capitellidae</taxon>
        <taxon>Capitella</taxon>
    </lineage>
</organism>
<protein>
    <submittedName>
        <fullName evidence="2 3">Uncharacterized protein</fullName>
    </submittedName>
</protein>
<dbReference type="HOGENOM" id="CLU_1857179_0_0_1"/>
<dbReference type="AlphaFoldDB" id="R7UNQ4"/>
<gene>
    <name evidence="2" type="ORF">CAPTEDRAFT_203888</name>
</gene>
<dbReference type="EMBL" id="AMQN01006936">
    <property type="status" value="NOT_ANNOTATED_CDS"/>
    <property type="molecule type" value="Genomic_DNA"/>
</dbReference>
<name>R7UNQ4_CAPTE</name>
<dbReference type="Proteomes" id="UP000014760">
    <property type="component" value="Unassembled WGS sequence"/>
</dbReference>
<accession>R7UNQ4</accession>
<feature type="compositionally biased region" description="Polar residues" evidence="1">
    <location>
        <begin position="1"/>
        <end position="11"/>
    </location>
</feature>
<feature type="region of interest" description="Disordered" evidence="1">
    <location>
        <begin position="1"/>
        <end position="29"/>
    </location>
</feature>
<reference evidence="4" key="1">
    <citation type="submission" date="2012-12" db="EMBL/GenBank/DDBJ databases">
        <authorList>
            <person name="Hellsten U."/>
            <person name="Grimwood J."/>
            <person name="Chapman J.A."/>
            <person name="Shapiro H."/>
            <person name="Aerts A."/>
            <person name="Otillar R.P."/>
            <person name="Terry A.Y."/>
            <person name="Boore J.L."/>
            <person name="Simakov O."/>
            <person name="Marletaz F."/>
            <person name="Cho S.-J."/>
            <person name="Edsinger-Gonzales E."/>
            <person name="Havlak P."/>
            <person name="Kuo D.-H."/>
            <person name="Larsson T."/>
            <person name="Lv J."/>
            <person name="Arendt D."/>
            <person name="Savage R."/>
            <person name="Osoegawa K."/>
            <person name="de Jong P."/>
            <person name="Lindberg D.R."/>
            <person name="Seaver E.C."/>
            <person name="Weisblat D.A."/>
            <person name="Putnam N.H."/>
            <person name="Grigoriev I.V."/>
            <person name="Rokhsar D.S."/>
        </authorList>
    </citation>
    <scope>NUCLEOTIDE SEQUENCE</scope>
    <source>
        <strain evidence="4">I ESC-2004</strain>
    </source>
</reference>
<sequence>MASSILDSWSTEPKGAALSSGEGVDAPSSLICQEGQEDEQCTRTPTTRIARDATVFSTESIRNRGTVKCTEDEQDDRASTFGHSACMTICIRMLYYSNETLTIIDGLNIKQVGVIFGCDSFVVIRRNECHLDSYKFHS</sequence>
<dbReference type="EnsemblMetazoa" id="CapteT203888">
    <property type="protein sequence ID" value="CapteP203888"/>
    <property type="gene ID" value="CapteG203888"/>
</dbReference>
<evidence type="ECO:0000256" key="1">
    <source>
        <dbReference type="SAM" id="MobiDB-lite"/>
    </source>
</evidence>
<dbReference type="EMBL" id="KB299568">
    <property type="protein sequence ID" value="ELU07860.1"/>
    <property type="molecule type" value="Genomic_DNA"/>
</dbReference>